<dbReference type="EMBL" id="MUJZ01053843">
    <property type="protein sequence ID" value="OTF72965.1"/>
    <property type="molecule type" value="Genomic_DNA"/>
</dbReference>
<keyword evidence="2" id="KW-1185">Reference proteome</keyword>
<dbReference type="Proteomes" id="UP000194236">
    <property type="component" value="Unassembled WGS sequence"/>
</dbReference>
<accession>A0A1Y3B0T8</accession>
<evidence type="ECO:0000313" key="1">
    <source>
        <dbReference type="EMBL" id="OTF72965.1"/>
    </source>
</evidence>
<sequence>MTEYHHYVRTSVAHRNDSSIMLMKIDEFNIAYEKIGNGLDIVLFIPDALGTVQHQFQKQFDPDNDGCLDFD</sequence>
<evidence type="ECO:0000313" key="2">
    <source>
        <dbReference type="Proteomes" id="UP000194236"/>
    </source>
</evidence>
<comment type="caution">
    <text evidence="1">The sequence shown here is derived from an EMBL/GenBank/DDBJ whole genome shotgun (WGS) entry which is preliminary data.</text>
</comment>
<evidence type="ECO:0008006" key="3">
    <source>
        <dbReference type="Google" id="ProtNLM"/>
    </source>
</evidence>
<feature type="non-terminal residue" evidence="1">
    <location>
        <position position="71"/>
    </location>
</feature>
<gene>
    <name evidence="1" type="ORF">BLA29_013974</name>
</gene>
<dbReference type="AlphaFoldDB" id="A0A1Y3B0T8"/>
<reference evidence="1 2" key="1">
    <citation type="submission" date="2017-03" db="EMBL/GenBank/DDBJ databases">
        <title>Genome Survey of Euroglyphus maynei.</title>
        <authorList>
            <person name="Arlian L.G."/>
            <person name="Morgan M.S."/>
            <person name="Rider S.D."/>
        </authorList>
    </citation>
    <scope>NUCLEOTIDE SEQUENCE [LARGE SCALE GENOMIC DNA]</scope>
    <source>
        <strain evidence="1">Arlian Lab</strain>
        <tissue evidence="1">Whole body</tissue>
    </source>
</reference>
<name>A0A1Y3B0T8_EURMA</name>
<organism evidence="1 2">
    <name type="scientific">Euroglyphus maynei</name>
    <name type="common">Mayne's house dust mite</name>
    <dbReference type="NCBI Taxonomy" id="6958"/>
    <lineage>
        <taxon>Eukaryota</taxon>
        <taxon>Metazoa</taxon>
        <taxon>Ecdysozoa</taxon>
        <taxon>Arthropoda</taxon>
        <taxon>Chelicerata</taxon>
        <taxon>Arachnida</taxon>
        <taxon>Acari</taxon>
        <taxon>Acariformes</taxon>
        <taxon>Sarcoptiformes</taxon>
        <taxon>Astigmata</taxon>
        <taxon>Psoroptidia</taxon>
        <taxon>Analgoidea</taxon>
        <taxon>Pyroglyphidae</taxon>
        <taxon>Pyroglyphinae</taxon>
        <taxon>Euroglyphus</taxon>
    </lineage>
</organism>
<proteinExistence type="predicted"/>
<protein>
    <recommendedName>
        <fullName evidence="3">EF-hand domain-containing protein</fullName>
    </recommendedName>
</protein>